<evidence type="ECO:0000256" key="2">
    <source>
        <dbReference type="ARBA" id="ARBA00023054"/>
    </source>
</evidence>
<comment type="caution">
    <text evidence="4">The sequence shown here is derived from an EMBL/GenBank/DDBJ whole genome shotgun (WGS) entry which is preliminary data.</text>
</comment>
<feature type="compositionally biased region" description="Basic and acidic residues" evidence="3">
    <location>
        <begin position="176"/>
        <end position="193"/>
    </location>
</feature>
<evidence type="ECO:0000256" key="3">
    <source>
        <dbReference type="SAM" id="MobiDB-lite"/>
    </source>
</evidence>
<dbReference type="EMBL" id="JAVFHQ010000061">
    <property type="protein sequence ID" value="KAK4540775.1"/>
    <property type="molecule type" value="Genomic_DNA"/>
</dbReference>
<feature type="region of interest" description="Disordered" evidence="3">
    <location>
        <begin position="165"/>
        <end position="355"/>
    </location>
</feature>
<feature type="region of interest" description="Disordered" evidence="3">
    <location>
        <begin position="1"/>
        <end position="148"/>
    </location>
</feature>
<dbReference type="InterPro" id="IPR013256">
    <property type="entry name" value="Chromatin_SPT2"/>
</dbReference>
<feature type="compositionally biased region" description="Polar residues" evidence="3">
    <location>
        <begin position="206"/>
        <end position="216"/>
    </location>
</feature>
<dbReference type="SMART" id="SM00784">
    <property type="entry name" value="SPT2"/>
    <property type="match status" value="1"/>
</dbReference>
<proteinExistence type="inferred from homology"/>
<dbReference type="AlphaFoldDB" id="A0AAV9J7A3"/>
<evidence type="ECO:0000313" key="4">
    <source>
        <dbReference type="EMBL" id="KAK4540775.1"/>
    </source>
</evidence>
<evidence type="ECO:0000313" key="5">
    <source>
        <dbReference type="Proteomes" id="UP001324427"/>
    </source>
</evidence>
<evidence type="ECO:0008006" key="6">
    <source>
        <dbReference type="Google" id="ProtNLM"/>
    </source>
</evidence>
<comment type="similarity">
    <text evidence="1">Belongs to the SPT2 family.</text>
</comment>
<keyword evidence="2" id="KW-0175">Coiled coil</keyword>
<feature type="compositionally biased region" description="Polar residues" evidence="3">
    <location>
        <begin position="17"/>
        <end position="35"/>
    </location>
</feature>
<gene>
    <name evidence="4" type="ORF">LTR36_008852</name>
</gene>
<evidence type="ECO:0000256" key="1">
    <source>
        <dbReference type="ARBA" id="ARBA00006461"/>
    </source>
</evidence>
<protein>
    <recommendedName>
        <fullName evidence="6">SPT2 chromatin protein</fullName>
    </recommendedName>
</protein>
<reference evidence="4 5" key="1">
    <citation type="submission" date="2021-11" db="EMBL/GenBank/DDBJ databases">
        <title>Black yeast isolated from Biological Soil Crust.</title>
        <authorList>
            <person name="Kurbessoian T."/>
        </authorList>
    </citation>
    <scope>NUCLEOTIDE SEQUENCE [LARGE SCALE GENOMIC DNA]</scope>
    <source>
        <strain evidence="4 5">CCFEE 5522</strain>
    </source>
</reference>
<feature type="compositionally biased region" description="Acidic residues" evidence="3">
    <location>
        <begin position="279"/>
        <end position="310"/>
    </location>
</feature>
<dbReference type="Proteomes" id="UP001324427">
    <property type="component" value="Unassembled WGS sequence"/>
</dbReference>
<dbReference type="Pfam" id="PF08243">
    <property type="entry name" value="SPT2"/>
    <property type="match status" value="1"/>
</dbReference>
<keyword evidence="5" id="KW-1185">Reference proteome</keyword>
<sequence>MTSFSSLFSSLGEKPQAPNQSSSNVPKPTSTQPTRKPNGATDRFKLTPTNAVAGVKRKSQEPESAPRPKIIKTEQQGLPTRPAVPGSRFQLSAKPSAVGRPVSAAQRPAIATASNATSHRALPKQTLKPVGSGALTPPGTADGSAKPKKGFAAMLEKAKAAEAAAKTAGGGGIKHKAVEKLSRRERERIRDEALAQQKAARKGQLAQANRSKSGTPNGAAKPSLREKVPESTYKGTMKKAVVEPVAYKGTMGKVRSGPQPAPKKGRAQDKYGGYASWSDLDDAEEEPDEPDDYDSEDDMEGGFDDLEAEETAALRVARKEDQQALEEEEQLKREKLERKKRLEALSKSAAARKKF</sequence>
<name>A0AAV9J7A3_9PEZI</name>
<feature type="compositionally biased region" description="Basic and acidic residues" evidence="3">
    <location>
        <begin position="330"/>
        <end position="344"/>
    </location>
</feature>
<accession>A0AAV9J7A3</accession>
<organism evidence="4 5">
    <name type="scientific">Oleoguttula mirabilis</name>
    <dbReference type="NCBI Taxonomy" id="1507867"/>
    <lineage>
        <taxon>Eukaryota</taxon>
        <taxon>Fungi</taxon>
        <taxon>Dikarya</taxon>
        <taxon>Ascomycota</taxon>
        <taxon>Pezizomycotina</taxon>
        <taxon>Dothideomycetes</taxon>
        <taxon>Dothideomycetidae</taxon>
        <taxon>Mycosphaerellales</taxon>
        <taxon>Teratosphaeriaceae</taxon>
        <taxon>Oleoguttula</taxon>
    </lineage>
</organism>